<keyword evidence="1" id="KW-0812">Transmembrane</keyword>
<dbReference type="EMBL" id="CABDUW010000011">
    <property type="protein sequence ID" value="VTJ51880.1"/>
    <property type="molecule type" value="Genomic_DNA"/>
</dbReference>
<gene>
    <name evidence="2" type="ORF">MONAX_5E004607</name>
</gene>
<evidence type="ECO:0000313" key="2">
    <source>
        <dbReference type="EMBL" id="VTJ51880.1"/>
    </source>
</evidence>
<protein>
    <submittedName>
        <fullName evidence="2">Uncharacterized protein</fullName>
    </submittedName>
</protein>
<keyword evidence="3" id="KW-1185">Reference proteome</keyword>
<dbReference type="Proteomes" id="UP000335636">
    <property type="component" value="Unassembled WGS sequence"/>
</dbReference>
<proteinExistence type="predicted"/>
<organism evidence="2 3">
    <name type="scientific">Marmota monax</name>
    <name type="common">Woodchuck</name>
    <dbReference type="NCBI Taxonomy" id="9995"/>
    <lineage>
        <taxon>Eukaryota</taxon>
        <taxon>Metazoa</taxon>
        <taxon>Chordata</taxon>
        <taxon>Craniata</taxon>
        <taxon>Vertebrata</taxon>
        <taxon>Euteleostomi</taxon>
        <taxon>Mammalia</taxon>
        <taxon>Eutheria</taxon>
        <taxon>Euarchontoglires</taxon>
        <taxon>Glires</taxon>
        <taxon>Rodentia</taxon>
        <taxon>Sciuromorpha</taxon>
        <taxon>Sciuridae</taxon>
        <taxon>Xerinae</taxon>
        <taxon>Marmotini</taxon>
        <taxon>Marmota</taxon>
    </lineage>
</organism>
<dbReference type="AlphaFoldDB" id="A0A5E4A3R7"/>
<evidence type="ECO:0000313" key="3">
    <source>
        <dbReference type="Proteomes" id="UP000335636"/>
    </source>
</evidence>
<sequence length="130" mass="13753">MTESESISTGAMNVLQWCGQQVWALPNLLSGNASSPSGSAQSYLIVQVLCGSSSPIAAIFVAILTLVPHLVCGSRQITGSLVDKHCPVSLLSPQTYLHRDPSILDGLHLLLTFGTFLAIIVPHSVSQKTI</sequence>
<keyword evidence="1" id="KW-1133">Transmembrane helix</keyword>
<name>A0A5E4A3R7_MARMO</name>
<reference evidence="2" key="1">
    <citation type="submission" date="2019-04" db="EMBL/GenBank/DDBJ databases">
        <authorList>
            <person name="Alioto T."/>
            <person name="Alioto T."/>
        </authorList>
    </citation>
    <scope>NUCLEOTIDE SEQUENCE [LARGE SCALE GENOMIC DNA]</scope>
</reference>
<keyword evidence="1" id="KW-0472">Membrane</keyword>
<comment type="caution">
    <text evidence="2">The sequence shown here is derived from an EMBL/GenBank/DDBJ whole genome shotgun (WGS) entry which is preliminary data.</text>
</comment>
<evidence type="ECO:0000256" key="1">
    <source>
        <dbReference type="SAM" id="Phobius"/>
    </source>
</evidence>
<feature type="transmembrane region" description="Helical" evidence="1">
    <location>
        <begin position="107"/>
        <end position="125"/>
    </location>
</feature>
<feature type="transmembrane region" description="Helical" evidence="1">
    <location>
        <begin position="44"/>
        <end position="67"/>
    </location>
</feature>
<accession>A0A5E4A3R7</accession>